<evidence type="ECO:0000256" key="7">
    <source>
        <dbReference type="ARBA" id="ARBA00025795"/>
    </source>
</evidence>
<keyword evidence="3" id="KW-0349">Heme</keyword>
<keyword evidence="11" id="KW-1185">Reference proteome</keyword>
<evidence type="ECO:0000256" key="2">
    <source>
        <dbReference type="ARBA" id="ARBA00022559"/>
    </source>
</evidence>
<dbReference type="SUPFAM" id="SSF47571">
    <property type="entry name" value="Cloroperoxidase"/>
    <property type="match status" value="1"/>
</dbReference>
<dbReference type="OrthoDB" id="407298at2759"/>
<keyword evidence="6" id="KW-0408">Iron</keyword>
<keyword evidence="8" id="KW-0812">Transmembrane</keyword>
<dbReference type="GO" id="GO:0046872">
    <property type="term" value="F:metal ion binding"/>
    <property type="evidence" value="ECO:0007669"/>
    <property type="project" value="UniProtKB-KW"/>
</dbReference>
<dbReference type="Pfam" id="PF01328">
    <property type="entry name" value="Peroxidase_2"/>
    <property type="match status" value="1"/>
</dbReference>
<evidence type="ECO:0000256" key="1">
    <source>
        <dbReference type="ARBA" id="ARBA00001970"/>
    </source>
</evidence>
<evidence type="ECO:0000256" key="8">
    <source>
        <dbReference type="SAM" id="Phobius"/>
    </source>
</evidence>
<dbReference type="PANTHER" id="PTHR33577:SF18">
    <property type="entry name" value="HEME HALOPEROXIDASE FAMILY PROFILE DOMAIN-CONTAINING PROTEIN"/>
    <property type="match status" value="1"/>
</dbReference>
<comment type="similarity">
    <text evidence="7">Belongs to the chloroperoxidase family.</text>
</comment>
<dbReference type="Proteomes" id="UP000469558">
    <property type="component" value="Unassembled WGS sequence"/>
</dbReference>
<dbReference type="InterPro" id="IPR036851">
    <property type="entry name" value="Chloroperoxidase-like_sf"/>
</dbReference>
<evidence type="ECO:0000256" key="6">
    <source>
        <dbReference type="ARBA" id="ARBA00023004"/>
    </source>
</evidence>
<keyword evidence="5" id="KW-0560">Oxidoreductase</keyword>
<keyword evidence="8" id="KW-0472">Membrane</keyword>
<dbReference type="PROSITE" id="PS51405">
    <property type="entry name" value="HEME_HALOPEROXIDASE"/>
    <property type="match status" value="1"/>
</dbReference>
<dbReference type="Gene3D" id="1.10.489.10">
    <property type="entry name" value="Chloroperoxidase-like"/>
    <property type="match status" value="1"/>
</dbReference>
<reference evidence="10 11" key="1">
    <citation type="submission" date="2018-05" db="EMBL/GenBank/DDBJ databases">
        <title>Genome sequencing and assembly of the regulated plant pathogen Lachnellula willkommii and related sister species for the development of diagnostic species identification markers.</title>
        <authorList>
            <person name="Giroux E."/>
            <person name="Bilodeau G."/>
        </authorList>
    </citation>
    <scope>NUCLEOTIDE SEQUENCE [LARGE SCALE GENOMIC DNA]</scope>
    <source>
        <strain evidence="10 11">CBS 268.59</strain>
    </source>
</reference>
<evidence type="ECO:0000313" key="11">
    <source>
        <dbReference type="Proteomes" id="UP000469558"/>
    </source>
</evidence>
<evidence type="ECO:0000256" key="5">
    <source>
        <dbReference type="ARBA" id="ARBA00023002"/>
    </source>
</evidence>
<name>A0A8T9CDJ0_9HELO</name>
<comment type="caution">
    <text evidence="10">The sequence shown here is derived from an EMBL/GenBank/DDBJ whole genome shotgun (WGS) entry which is preliminary data.</text>
</comment>
<keyword evidence="4" id="KW-0479">Metal-binding</keyword>
<evidence type="ECO:0000256" key="3">
    <source>
        <dbReference type="ARBA" id="ARBA00022617"/>
    </source>
</evidence>
<accession>A0A8T9CDJ0</accession>
<dbReference type="PANTHER" id="PTHR33577">
    <property type="entry name" value="STERIGMATOCYSTIN BIOSYNTHESIS PEROXIDASE STCC-RELATED"/>
    <property type="match status" value="1"/>
</dbReference>
<gene>
    <name evidence="10" type="primary">stcC_2</name>
    <name evidence="10" type="ORF">LSUE1_G004390</name>
</gene>
<evidence type="ECO:0000259" key="9">
    <source>
        <dbReference type="PROSITE" id="PS51405"/>
    </source>
</evidence>
<sequence>MAIFDKIIGFVISILVLVWDFGIFLLNLITPSLKRGHVVPAHATGHNLTWPAYVPPKDGDSRSACPMLNAMANHGILPHDGKNITFKDLNIKVRQTYNFAPSFCFFVPKFSADFLNRSYWKDNFDLAELSLHSDTAIEHDASLTRHDAAIAPDQGQPDLDLVKDLLKEASGTMPDGSPRLTVPDLSRALSKRRVDSKKTNEGYTESFFHNMFGSANSSTMLTIFGGSIADLTTMLTEERFPEHWEPRVTSRFGLTMAKFNGTVLPVEMGVNTKKVQ</sequence>
<evidence type="ECO:0000313" key="10">
    <source>
        <dbReference type="EMBL" id="TVY80953.1"/>
    </source>
</evidence>
<evidence type="ECO:0000256" key="4">
    <source>
        <dbReference type="ARBA" id="ARBA00022723"/>
    </source>
</evidence>
<feature type="transmembrane region" description="Helical" evidence="8">
    <location>
        <begin position="7"/>
        <end position="29"/>
    </location>
</feature>
<dbReference type="AlphaFoldDB" id="A0A8T9CDJ0"/>
<keyword evidence="8" id="KW-1133">Transmembrane helix</keyword>
<protein>
    <submittedName>
        <fullName evidence="10">Putative sterigmatocystin biosynthesis peroxidase</fullName>
    </submittedName>
</protein>
<proteinExistence type="inferred from homology"/>
<feature type="domain" description="Heme haloperoxidase family profile" evidence="9">
    <location>
        <begin position="49"/>
        <end position="261"/>
    </location>
</feature>
<comment type="cofactor">
    <cofactor evidence="1">
        <name>heme b</name>
        <dbReference type="ChEBI" id="CHEBI:60344"/>
    </cofactor>
</comment>
<dbReference type="GO" id="GO:0004601">
    <property type="term" value="F:peroxidase activity"/>
    <property type="evidence" value="ECO:0007669"/>
    <property type="project" value="UniProtKB-KW"/>
</dbReference>
<keyword evidence="2 10" id="KW-0575">Peroxidase</keyword>
<dbReference type="EMBL" id="QGMK01000577">
    <property type="protein sequence ID" value="TVY80953.1"/>
    <property type="molecule type" value="Genomic_DNA"/>
</dbReference>
<organism evidence="10 11">
    <name type="scientific">Lachnellula suecica</name>
    <dbReference type="NCBI Taxonomy" id="602035"/>
    <lineage>
        <taxon>Eukaryota</taxon>
        <taxon>Fungi</taxon>
        <taxon>Dikarya</taxon>
        <taxon>Ascomycota</taxon>
        <taxon>Pezizomycotina</taxon>
        <taxon>Leotiomycetes</taxon>
        <taxon>Helotiales</taxon>
        <taxon>Lachnaceae</taxon>
        <taxon>Lachnellula</taxon>
    </lineage>
</organism>
<dbReference type="InterPro" id="IPR000028">
    <property type="entry name" value="Chloroperoxidase"/>
</dbReference>